<accession>A0A2I0KEH9</accession>
<gene>
    <name evidence="1" type="ORF">CRG98_012682</name>
</gene>
<dbReference type="Proteomes" id="UP000233551">
    <property type="component" value="Unassembled WGS sequence"/>
</dbReference>
<sequence>LALLKGEIGQRQDMPAGLLKKDDLKATAEGLRVEGGSEAKLKPVIGGAFMAISLDNHTPKFTGRKRREEERGFFVEGLRAFAGA</sequence>
<dbReference type="AlphaFoldDB" id="A0A2I0KEH9"/>
<evidence type="ECO:0000313" key="2">
    <source>
        <dbReference type="Proteomes" id="UP000233551"/>
    </source>
</evidence>
<dbReference type="EMBL" id="PGOL01000652">
    <property type="protein sequence ID" value="PKI66919.1"/>
    <property type="molecule type" value="Genomic_DNA"/>
</dbReference>
<proteinExistence type="predicted"/>
<feature type="non-terminal residue" evidence="1">
    <location>
        <position position="1"/>
    </location>
</feature>
<evidence type="ECO:0000313" key="1">
    <source>
        <dbReference type="EMBL" id="PKI66919.1"/>
    </source>
</evidence>
<organism evidence="1 2">
    <name type="scientific">Punica granatum</name>
    <name type="common">Pomegranate</name>
    <dbReference type="NCBI Taxonomy" id="22663"/>
    <lineage>
        <taxon>Eukaryota</taxon>
        <taxon>Viridiplantae</taxon>
        <taxon>Streptophyta</taxon>
        <taxon>Embryophyta</taxon>
        <taxon>Tracheophyta</taxon>
        <taxon>Spermatophyta</taxon>
        <taxon>Magnoliopsida</taxon>
        <taxon>eudicotyledons</taxon>
        <taxon>Gunneridae</taxon>
        <taxon>Pentapetalae</taxon>
        <taxon>rosids</taxon>
        <taxon>malvids</taxon>
        <taxon>Myrtales</taxon>
        <taxon>Lythraceae</taxon>
        <taxon>Punica</taxon>
    </lineage>
</organism>
<name>A0A2I0KEH9_PUNGR</name>
<comment type="caution">
    <text evidence="1">The sequence shown here is derived from an EMBL/GenBank/DDBJ whole genome shotgun (WGS) entry which is preliminary data.</text>
</comment>
<protein>
    <submittedName>
        <fullName evidence="1">Uncharacterized protein</fullName>
    </submittedName>
</protein>
<reference evidence="1 2" key="1">
    <citation type="submission" date="2017-11" db="EMBL/GenBank/DDBJ databases">
        <title>De-novo sequencing of pomegranate (Punica granatum L.) genome.</title>
        <authorList>
            <person name="Akparov Z."/>
            <person name="Amiraslanov A."/>
            <person name="Hajiyeva S."/>
            <person name="Abbasov M."/>
            <person name="Kaur K."/>
            <person name="Hamwieh A."/>
            <person name="Solovyev V."/>
            <person name="Salamov A."/>
            <person name="Braich B."/>
            <person name="Kosarev P."/>
            <person name="Mahmoud A."/>
            <person name="Hajiyev E."/>
            <person name="Babayeva S."/>
            <person name="Izzatullayeva V."/>
            <person name="Mammadov A."/>
            <person name="Mammadov A."/>
            <person name="Sharifova S."/>
            <person name="Ojaghi J."/>
            <person name="Eynullazada K."/>
            <person name="Bayramov B."/>
            <person name="Abdulazimova A."/>
            <person name="Shahmuradov I."/>
        </authorList>
    </citation>
    <scope>NUCLEOTIDE SEQUENCE [LARGE SCALE GENOMIC DNA]</scope>
    <source>
        <strain evidence="2">cv. AG2017</strain>
        <tissue evidence="1">Leaf</tissue>
    </source>
</reference>
<keyword evidence="2" id="KW-1185">Reference proteome</keyword>